<feature type="domain" description="DUF1990" evidence="1">
    <location>
        <begin position="40"/>
        <end position="99"/>
    </location>
</feature>
<evidence type="ECO:0000259" key="1">
    <source>
        <dbReference type="Pfam" id="PF09348"/>
    </source>
</evidence>
<dbReference type="Pfam" id="PF09348">
    <property type="entry name" value="DUF1990"/>
    <property type="match status" value="1"/>
</dbReference>
<dbReference type="EMBL" id="AE014184">
    <property type="protein sequence ID" value="AAO44376.1"/>
    <property type="molecule type" value="Genomic_DNA"/>
</dbReference>
<gene>
    <name evidence="2" type="ordered locus">TWT_279</name>
</gene>
<proteinExistence type="predicted"/>
<dbReference type="Proteomes" id="UP000002200">
    <property type="component" value="Chromosome"/>
</dbReference>
<protein>
    <recommendedName>
        <fullName evidence="1">DUF1990 domain-containing protein</fullName>
    </recommendedName>
</protein>
<name>Q83GJ3_TROWT</name>
<dbReference type="HOGENOM" id="CLU_080841_1_0_11"/>
<dbReference type="InterPro" id="IPR018960">
    <property type="entry name" value="DUF1990"/>
</dbReference>
<reference evidence="2 3" key="1">
    <citation type="journal article" date="2003" name="Genome Res.">
        <title>Tropheryma whipplei twist: a human pathogenic Actinobacteria with a reduced genome.</title>
        <authorList>
            <person name="Raoult D."/>
            <person name="Ogata H."/>
            <person name="Audic S."/>
            <person name="Robert C."/>
            <person name="Suhre K."/>
            <person name="Drancourt M."/>
            <person name="Claverie J.-M."/>
        </authorList>
    </citation>
    <scope>NUCLEOTIDE SEQUENCE [LARGE SCALE GENOMIC DNA]</scope>
    <source>
        <strain evidence="2 3">Twist</strain>
    </source>
</reference>
<evidence type="ECO:0000313" key="2">
    <source>
        <dbReference type="EMBL" id="AAO44376.1"/>
    </source>
</evidence>
<dbReference type="KEGG" id="twh:TWT_279"/>
<dbReference type="AlphaFoldDB" id="Q83GJ3"/>
<accession>Q83GJ3</accession>
<sequence length="224" mass="25213">MAGSRFRRRYLLQRFHRTNKRGGLMSRASAKSFRFAPAQYPCVGVTDCLGSPKYVPSGYRLVEASVSLGSGDKRFFSSRELLMCWKVHRLAGLNVRVLDPGEVDCLGGSPILRDKERILDESGFDFARPGCIVALRSGLRRVRSVMRVVYAVSDVNRVALILASIVGHGLHLEEGFFIEKHPDSSVRFTVRILRRASCVSWITMNASKHLVSRYLRVLDPTWAL</sequence>
<dbReference type="STRING" id="203267.TWT_279"/>
<keyword evidence="3" id="KW-1185">Reference proteome</keyword>
<organism evidence="2 3">
    <name type="scientific">Tropheryma whipplei (strain Twist)</name>
    <name type="common">Whipple's bacillus</name>
    <dbReference type="NCBI Taxonomy" id="203267"/>
    <lineage>
        <taxon>Bacteria</taxon>
        <taxon>Bacillati</taxon>
        <taxon>Actinomycetota</taxon>
        <taxon>Actinomycetes</taxon>
        <taxon>Micrococcales</taxon>
        <taxon>Tropherymataceae</taxon>
        <taxon>Tropheryma</taxon>
    </lineage>
</organism>
<evidence type="ECO:0000313" key="3">
    <source>
        <dbReference type="Proteomes" id="UP000002200"/>
    </source>
</evidence>
<dbReference type="eggNOG" id="COG4762">
    <property type="taxonomic scope" value="Bacteria"/>
</dbReference>